<evidence type="ECO:0008006" key="9">
    <source>
        <dbReference type="Google" id="ProtNLM"/>
    </source>
</evidence>
<evidence type="ECO:0000256" key="5">
    <source>
        <dbReference type="ARBA" id="ARBA00061274"/>
    </source>
</evidence>
<evidence type="ECO:0000256" key="6">
    <source>
        <dbReference type="SAM" id="MobiDB-lite"/>
    </source>
</evidence>
<dbReference type="eggNOG" id="KOG3902">
    <property type="taxonomic scope" value="Eukaryota"/>
</dbReference>
<dbReference type="Gene3D" id="1.10.20.10">
    <property type="entry name" value="Histone, subunit A"/>
    <property type="match status" value="1"/>
</dbReference>
<dbReference type="KEGG" id="tut:107368472"/>
<dbReference type="GO" id="GO:0005634">
    <property type="term" value="C:nucleus"/>
    <property type="evidence" value="ECO:0007669"/>
    <property type="project" value="UniProtKB-SubCell"/>
</dbReference>
<dbReference type="STRING" id="32264.T1KYN1"/>
<dbReference type="AlphaFoldDB" id="T1KYN1"/>
<evidence type="ECO:0000256" key="3">
    <source>
        <dbReference type="ARBA" id="ARBA00023163"/>
    </source>
</evidence>
<accession>T1KYN1</accession>
<reference evidence="8" key="1">
    <citation type="submission" date="2011-08" db="EMBL/GenBank/DDBJ databases">
        <authorList>
            <person name="Rombauts S."/>
        </authorList>
    </citation>
    <scope>NUCLEOTIDE SEQUENCE</scope>
    <source>
        <strain evidence="8">London</strain>
    </source>
</reference>
<keyword evidence="8" id="KW-1185">Reference proteome</keyword>
<dbReference type="HOGENOM" id="CLU_061312_0_0_1"/>
<comment type="subcellular location">
    <subcellularLocation>
        <location evidence="1">Nucleus</location>
    </subcellularLocation>
</comment>
<evidence type="ECO:0000256" key="2">
    <source>
        <dbReference type="ARBA" id="ARBA00023015"/>
    </source>
</evidence>
<sequence length="349" mass="40384">MSSTTKLSITRWYTTEIQNIMHGFGDSSRPMAESAYLIEEVVHQQMSQLLYEVNNIANIRGSKIVGLEEVLFLMRKDKVKLARLLRYLSIKDLKGKTSKYNQDDNPDDIQSSDLPQLESKYQPSNQPQSKRIKLCYDFISSIDQTGELLSAFNEDFFDEIRHQRNLRMDRMTFNMTKAQYLRYSEARQANFANKEKPKRFKEWLLKNDSQDLKLNAYAWEIFQYLAYETVAEIVDIALLVKQDRQIQDNDPVSGLISSKMRNPDYPMFTVPSFSQKNATAQPKDAGDNDDDISGQSAKRMKIDTTESFATSNSITPCDIREALRRFNQPKGVFSVMEKCYTKSPRVLCL</sequence>
<organism evidence="7 8">
    <name type="scientific">Tetranychus urticae</name>
    <name type="common">Two-spotted spider mite</name>
    <dbReference type="NCBI Taxonomy" id="32264"/>
    <lineage>
        <taxon>Eukaryota</taxon>
        <taxon>Metazoa</taxon>
        <taxon>Ecdysozoa</taxon>
        <taxon>Arthropoda</taxon>
        <taxon>Chelicerata</taxon>
        <taxon>Arachnida</taxon>
        <taxon>Acari</taxon>
        <taxon>Acariformes</taxon>
        <taxon>Trombidiformes</taxon>
        <taxon>Prostigmata</taxon>
        <taxon>Eleutherengona</taxon>
        <taxon>Raphignathae</taxon>
        <taxon>Tetranychoidea</taxon>
        <taxon>Tetranychidae</taxon>
        <taxon>Tetranychus</taxon>
    </lineage>
</organism>
<evidence type="ECO:0000256" key="1">
    <source>
        <dbReference type="ARBA" id="ARBA00004123"/>
    </source>
</evidence>
<dbReference type="GO" id="GO:0003713">
    <property type="term" value="F:transcription coactivator activity"/>
    <property type="evidence" value="ECO:0007669"/>
    <property type="project" value="TreeGrafter"/>
</dbReference>
<keyword evidence="4" id="KW-0539">Nucleus</keyword>
<dbReference type="EnsemblMetazoa" id="tetur27g01280.1">
    <property type="protein sequence ID" value="tetur27g01280.1"/>
    <property type="gene ID" value="tetur27g01280"/>
</dbReference>
<dbReference type="Pfam" id="PF02269">
    <property type="entry name" value="TFIID-18kDa"/>
    <property type="match status" value="1"/>
</dbReference>
<feature type="compositionally biased region" description="Polar residues" evidence="6">
    <location>
        <begin position="108"/>
        <end position="128"/>
    </location>
</feature>
<dbReference type="PANTHER" id="PTHR11380:SF16">
    <property type="entry name" value="TRANSCRIPTION INITIATION PROTEIN SPT3 HOMOLOG"/>
    <property type="match status" value="1"/>
</dbReference>
<gene>
    <name evidence="7" type="primary">107368472</name>
</gene>
<reference evidence="7" key="2">
    <citation type="submission" date="2015-06" db="UniProtKB">
        <authorList>
            <consortium name="EnsemblMetazoa"/>
        </authorList>
    </citation>
    <scope>IDENTIFICATION</scope>
</reference>
<dbReference type="SUPFAM" id="SSF47113">
    <property type="entry name" value="Histone-fold"/>
    <property type="match status" value="1"/>
</dbReference>
<keyword evidence="2" id="KW-0805">Transcription regulation</keyword>
<dbReference type="InterPro" id="IPR003195">
    <property type="entry name" value="TFIID_TAF13"/>
</dbReference>
<evidence type="ECO:0000256" key="4">
    <source>
        <dbReference type="ARBA" id="ARBA00023242"/>
    </source>
</evidence>
<dbReference type="CDD" id="cd07978">
    <property type="entry name" value="HFD_TAF13"/>
    <property type="match status" value="1"/>
</dbReference>
<dbReference type="OrthoDB" id="440760at2759"/>
<protein>
    <recommendedName>
        <fullName evidence="9">Transcription initiation protein SPT3 homolog</fullName>
    </recommendedName>
</protein>
<dbReference type="InterPro" id="IPR009072">
    <property type="entry name" value="Histone-fold"/>
</dbReference>
<dbReference type="GO" id="GO:0046982">
    <property type="term" value="F:protein heterodimerization activity"/>
    <property type="evidence" value="ECO:0007669"/>
    <property type="project" value="InterPro"/>
</dbReference>
<dbReference type="EMBL" id="CAEY01000714">
    <property type="status" value="NOT_ANNOTATED_CDS"/>
    <property type="molecule type" value="Genomic_DNA"/>
</dbReference>
<dbReference type="OMA" id="QFMFNEQ"/>
<evidence type="ECO:0000313" key="8">
    <source>
        <dbReference type="Proteomes" id="UP000015104"/>
    </source>
</evidence>
<dbReference type="PANTHER" id="PTHR11380">
    <property type="entry name" value="TRANSCRIPTION INITIATION FACTOR TFIID/SUPT3-RELATED"/>
    <property type="match status" value="1"/>
</dbReference>
<keyword evidence="3" id="KW-0804">Transcription</keyword>
<evidence type="ECO:0000313" key="7">
    <source>
        <dbReference type="EnsemblMetazoa" id="tetur27g01280.1"/>
    </source>
</evidence>
<feature type="region of interest" description="Disordered" evidence="6">
    <location>
        <begin position="98"/>
        <end position="128"/>
    </location>
</feature>
<comment type="similarity">
    <text evidence="5">Belongs to the SPT3 family.</text>
</comment>
<dbReference type="Proteomes" id="UP000015104">
    <property type="component" value="Unassembled WGS sequence"/>
</dbReference>
<dbReference type="GO" id="GO:0006366">
    <property type="term" value="P:transcription by RNA polymerase II"/>
    <property type="evidence" value="ECO:0007669"/>
    <property type="project" value="InterPro"/>
</dbReference>
<name>T1KYN1_TETUR</name>
<proteinExistence type="inferred from homology"/>